<reference evidence="2 3" key="1">
    <citation type="submission" date="2019-03" db="EMBL/GenBank/DDBJ databases">
        <title>Complete Genome Sequence of Paraburkholderia dipogonis ICMP 19430T, a Nitrogen-fixing Symbiont of the South African Invasive Legume Dipogon lignosus in New Zealand.</title>
        <authorList>
            <person name="De Meyer S.E."/>
        </authorList>
    </citation>
    <scope>NUCLEOTIDE SEQUENCE [LARGE SCALE GENOMIC DNA]</scope>
    <source>
        <strain evidence="2 3">ICMP 19430</strain>
    </source>
</reference>
<protein>
    <submittedName>
        <fullName evidence="2">Glyoxalase</fullName>
    </submittedName>
</protein>
<feature type="domain" description="VOC" evidence="1">
    <location>
        <begin position="166"/>
        <end position="289"/>
    </location>
</feature>
<accession>A0A4Y8MGD5</accession>
<evidence type="ECO:0000313" key="3">
    <source>
        <dbReference type="Proteomes" id="UP000297385"/>
    </source>
</evidence>
<dbReference type="Gene3D" id="3.10.180.10">
    <property type="entry name" value="2,3-Dihydroxybiphenyl 1,2-Dioxygenase, domain 1"/>
    <property type="match status" value="2"/>
</dbReference>
<gene>
    <name evidence="2" type="ORF">E2553_43075</name>
</gene>
<dbReference type="InterPro" id="IPR004360">
    <property type="entry name" value="Glyas_Fos-R_dOase_dom"/>
</dbReference>
<dbReference type="InterPro" id="IPR029068">
    <property type="entry name" value="Glyas_Bleomycin-R_OHBP_Dase"/>
</dbReference>
<dbReference type="AlphaFoldDB" id="A0A4Y8MGD5"/>
<dbReference type="CDD" id="cd07257">
    <property type="entry name" value="THT_oxygenase_C"/>
    <property type="match status" value="1"/>
</dbReference>
<dbReference type="EMBL" id="SNVI01000008">
    <property type="protein sequence ID" value="TFE36519.1"/>
    <property type="molecule type" value="Genomic_DNA"/>
</dbReference>
<organism evidence="2 3">
    <name type="scientific">Paraburkholderia dipogonis</name>
    <dbReference type="NCBI Taxonomy" id="1211383"/>
    <lineage>
        <taxon>Bacteria</taxon>
        <taxon>Pseudomonadati</taxon>
        <taxon>Pseudomonadota</taxon>
        <taxon>Betaproteobacteria</taxon>
        <taxon>Burkholderiales</taxon>
        <taxon>Burkholderiaceae</taxon>
        <taxon>Paraburkholderia</taxon>
    </lineage>
</organism>
<dbReference type="RefSeq" id="WP_134466620.1">
    <property type="nucleotide sequence ID" value="NZ_SNVI01000008.1"/>
</dbReference>
<dbReference type="SUPFAM" id="SSF54593">
    <property type="entry name" value="Glyoxalase/Bleomycin resistance protein/Dihydroxybiphenyl dioxygenase"/>
    <property type="match status" value="1"/>
</dbReference>
<dbReference type="InterPro" id="IPR037523">
    <property type="entry name" value="VOC_core"/>
</dbReference>
<name>A0A4Y8MGD5_9BURK</name>
<evidence type="ECO:0000313" key="2">
    <source>
        <dbReference type="EMBL" id="TFE36519.1"/>
    </source>
</evidence>
<sequence>MKLSTAQPARHPSPTARALELAYLVFERPDLSTAERFLNDFGLHTVARDSDRLLLRGTHAVPYCYVVHQATRSRFAGLGLRVRGIDDLEALARLEGASAIEPLASPGGGFRVRLVDPSGFCVDAIADQSPVSTLPHRPPLPFNSVDSIVRVNGTQRPPADAPEVIRLGHLVLEVADYQATCAWYTRHFGFIPSDIQVLPDGSPAVVFMRLNLGSTPADHHTLALVQGFAPLFSHCAFELVDADAVGVGQRVLRDRGWTHAWGIGRHILGSQVFDYWQDPWGDKHEHYCDGDLFTDDMPTGVHAVSREAMAQWGPAMPRSFTKPKLTRSSVTALVRNLRRSPDLTLAKLRTLAKLFA</sequence>
<dbReference type="Pfam" id="PF00903">
    <property type="entry name" value="Glyoxalase"/>
    <property type="match status" value="1"/>
</dbReference>
<comment type="caution">
    <text evidence="2">The sequence shown here is derived from an EMBL/GenBank/DDBJ whole genome shotgun (WGS) entry which is preliminary data.</text>
</comment>
<dbReference type="PROSITE" id="PS51819">
    <property type="entry name" value="VOC"/>
    <property type="match status" value="1"/>
</dbReference>
<dbReference type="Proteomes" id="UP000297385">
    <property type="component" value="Unassembled WGS sequence"/>
</dbReference>
<evidence type="ECO:0000259" key="1">
    <source>
        <dbReference type="PROSITE" id="PS51819"/>
    </source>
</evidence>
<proteinExistence type="predicted"/>